<dbReference type="EMBL" id="AP021888">
    <property type="protein sequence ID" value="BBP42649.1"/>
    <property type="molecule type" value="Genomic_DNA"/>
</dbReference>
<dbReference type="KEGG" id="tzo:THMIRHAT_03950"/>
<dbReference type="RefSeq" id="WP_173290260.1">
    <property type="nucleotide sequence ID" value="NZ_AP021888.1"/>
</dbReference>
<dbReference type="Pfam" id="PF12974">
    <property type="entry name" value="Phosphonate-bd"/>
    <property type="match status" value="1"/>
</dbReference>
<dbReference type="Proteomes" id="UP000501466">
    <property type="component" value="Chromosome"/>
</dbReference>
<dbReference type="SUPFAM" id="SSF53850">
    <property type="entry name" value="Periplasmic binding protein-like II"/>
    <property type="match status" value="1"/>
</dbReference>
<evidence type="ECO:0008006" key="3">
    <source>
        <dbReference type="Google" id="ProtNLM"/>
    </source>
</evidence>
<proteinExistence type="predicted"/>
<organism evidence="1 2">
    <name type="scientific">Thiosulfativibrio zosterae</name>
    <dbReference type="NCBI Taxonomy" id="2675053"/>
    <lineage>
        <taxon>Bacteria</taxon>
        <taxon>Pseudomonadati</taxon>
        <taxon>Pseudomonadota</taxon>
        <taxon>Gammaproteobacteria</taxon>
        <taxon>Thiotrichales</taxon>
        <taxon>Piscirickettsiaceae</taxon>
        <taxon>Thiosulfativibrio</taxon>
    </lineage>
</organism>
<sequence length="289" mass="31731">MKRNLPSLILLIVSSLLSLFIVRMAAAAETSPLFFAPLPLENAQVSMAKSQKLADFLSQVIGQPVEPKFYKSYESILNDLAAGNLAFAELGPFNFYKLKQQTSAIQPLAFIRHYASQEGYRCVLASAIDGVSTLKMLDAEAHPSVLLTQPLSTCGWFASEYFFRKAGMDLNQYAHPYEGSHEGVALALLRKEGSVGSLADFMAQRYQGLGLEVLEISPPLPFFSMVANTQLVSTSQLQAISQRLVDLTATETQGWGLGEHGFLAFDAQLQASFETMITEMQPDLGRPHE</sequence>
<dbReference type="PANTHER" id="PTHR35841:SF1">
    <property type="entry name" value="PHOSPHONATES-BINDING PERIPLASMIC PROTEIN"/>
    <property type="match status" value="1"/>
</dbReference>
<evidence type="ECO:0000313" key="2">
    <source>
        <dbReference type="Proteomes" id="UP000501466"/>
    </source>
</evidence>
<name>A0A6F8PKM3_9GAMM</name>
<dbReference type="AlphaFoldDB" id="A0A6F8PKM3"/>
<evidence type="ECO:0000313" key="1">
    <source>
        <dbReference type="EMBL" id="BBP42649.1"/>
    </source>
</evidence>
<accession>A0A6F8PKM3</accession>
<dbReference type="Gene3D" id="3.40.190.10">
    <property type="entry name" value="Periplasmic binding protein-like II"/>
    <property type="match status" value="2"/>
</dbReference>
<keyword evidence="2" id="KW-1185">Reference proteome</keyword>
<reference evidence="2" key="1">
    <citation type="submission" date="2019-11" db="EMBL/GenBank/DDBJ databases">
        <title>Isolation and characterization of two novel species in the genus Thiomicrorhabdus.</title>
        <authorList>
            <person name="Mochizuki J."/>
            <person name="Kojima H."/>
            <person name="Fukui M."/>
        </authorList>
    </citation>
    <scope>NUCLEOTIDE SEQUENCE [LARGE SCALE GENOMIC DNA]</scope>
    <source>
        <strain evidence="2">AkT22</strain>
    </source>
</reference>
<dbReference type="PANTHER" id="PTHR35841">
    <property type="entry name" value="PHOSPHONATES-BINDING PERIPLASMIC PROTEIN"/>
    <property type="match status" value="1"/>
</dbReference>
<gene>
    <name evidence="1" type="ORF">THMIRHAT_03950</name>
</gene>
<protein>
    <recommendedName>
        <fullName evidence="3">Phosphonate ABC transporter substrate-binding protein</fullName>
    </recommendedName>
</protein>